<accession>A0ABU1J7T9</accession>
<evidence type="ECO:0000256" key="1">
    <source>
        <dbReference type="SAM" id="SignalP"/>
    </source>
</evidence>
<organism evidence="2 3">
    <name type="scientific">Arthrobacter russicus</name>
    <dbReference type="NCBI Taxonomy" id="172040"/>
    <lineage>
        <taxon>Bacteria</taxon>
        <taxon>Bacillati</taxon>
        <taxon>Actinomycetota</taxon>
        <taxon>Actinomycetes</taxon>
        <taxon>Micrococcales</taxon>
        <taxon>Micrococcaceae</taxon>
        <taxon>Arthrobacter</taxon>
    </lineage>
</organism>
<protein>
    <submittedName>
        <fullName evidence="2">Uncharacterized protein</fullName>
    </submittedName>
</protein>
<feature type="chain" id="PRO_5045881850" evidence="1">
    <location>
        <begin position="38"/>
        <end position="295"/>
    </location>
</feature>
<dbReference type="Proteomes" id="UP001185069">
    <property type="component" value="Unassembled WGS sequence"/>
</dbReference>
<evidence type="ECO:0000313" key="3">
    <source>
        <dbReference type="Proteomes" id="UP001185069"/>
    </source>
</evidence>
<reference evidence="2 3" key="1">
    <citation type="submission" date="2023-07" db="EMBL/GenBank/DDBJ databases">
        <title>Sequencing the genomes of 1000 actinobacteria strains.</title>
        <authorList>
            <person name="Klenk H.-P."/>
        </authorList>
    </citation>
    <scope>NUCLEOTIDE SEQUENCE [LARGE SCALE GENOMIC DNA]</scope>
    <source>
        <strain evidence="2 3">DSM 14555</strain>
    </source>
</reference>
<dbReference type="EMBL" id="JAVDQF010000001">
    <property type="protein sequence ID" value="MDR6268493.1"/>
    <property type="molecule type" value="Genomic_DNA"/>
</dbReference>
<keyword evidence="1" id="KW-0732">Signal</keyword>
<comment type="caution">
    <text evidence="2">The sequence shown here is derived from an EMBL/GenBank/DDBJ whole genome shotgun (WGS) entry which is preliminary data.</text>
</comment>
<keyword evidence="3" id="KW-1185">Reference proteome</keyword>
<gene>
    <name evidence="2" type="ORF">JOE69_000731</name>
</gene>
<proteinExistence type="predicted"/>
<name>A0ABU1J7T9_9MICC</name>
<sequence length="295" mass="31428">MTIDTTATRSMPRWVRTFLAAALAAVAIAAPSLPAQAAENATPGYQIKLQLDPAKVLDSNHRFTSAAVAALSIGSQNGLEKAQYLDSSSQQLAAEGWSSRIKREDGADSLKITYKKRFSIDNGGTAEKDIDKALDRANDAGFDASDSNYAAQVNMSYSVSTLDFSVNKKVKASGLGSSDLPAGKDSRSFAVDQLPGKLDKWKSGNWAKDILASAKVYGPVTQTSYSASISGHPVDLQLTPLNTAKGVRYYLEASVDSDTLQAAGKIRGDLISALDGKGWLLHENAFKTDLVLANY</sequence>
<dbReference type="RefSeq" id="WP_309796158.1">
    <property type="nucleotide sequence ID" value="NZ_BAAAHY010000006.1"/>
</dbReference>
<evidence type="ECO:0000313" key="2">
    <source>
        <dbReference type="EMBL" id="MDR6268493.1"/>
    </source>
</evidence>
<feature type="signal peptide" evidence="1">
    <location>
        <begin position="1"/>
        <end position="37"/>
    </location>
</feature>